<dbReference type="Pfam" id="PF01476">
    <property type="entry name" value="LysM"/>
    <property type="match status" value="1"/>
</dbReference>
<dbReference type="OrthoDB" id="9800780at2"/>
<dbReference type="SUPFAM" id="SSF54106">
    <property type="entry name" value="LysM domain"/>
    <property type="match status" value="1"/>
</dbReference>
<comment type="caution">
    <text evidence="2">The sequence shown here is derived from an EMBL/GenBank/DDBJ whole genome shotgun (WGS) entry which is preliminary data.</text>
</comment>
<gene>
    <name evidence="2" type="ORF">M670_00430</name>
</gene>
<dbReference type="PATRIC" id="fig|1348973.3.peg.419"/>
<evidence type="ECO:0000313" key="3">
    <source>
        <dbReference type="Proteomes" id="UP000027936"/>
    </source>
</evidence>
<organism evidence="2 3">
    <name type="scientific">Schinkia azotoformans MEV2011</name>
    <dbReference type="NCBI Taxonomy" id="1348973"/>
    <lineage>
        <taxon>Bacteria</taxon>
        <taxon>Bacillati</taxon>
        <taxon>Bacillota</taxon>
        <taxon>Bacilli</taxon>
        <taxon>Bacillales</taxon>
        <taxon>Bacillaceae</taxon>
        <taxon>Calidifontibacillus/Schinkia group</taxon>
        <taxon>Schinkia</taxon>
    </lineage>
</organism>
<dbReference type="CDD" id="cd00118">
    <property type="entry name" value="LysM"/>
    <property type="match status" value="1"/>
</dbReference>
<dbReference type="EMBL" id="JJRY01000001">
    <property type="protein sequence ID" value="KEF40404.1"/>
    <property type="molecule type" value="Genomic_DNA"/>
</dbReference>
<feature type="domain" description="LysM" evidence="1">
    <location>
        <begin position="175"/>
        <end position="224"/>
    </location>
</feature>
<dbReference type="Gene3D" id="3.10.350.10">
    <property type="entry name" value="LysM domain"/>
    <property type="match status" value="1"/>
</dbReference>
<dbReference type="RefSeq" id="WP_035192829.1">
    <property type="nucleotide sequence ID" value="NZ_JJRY01000001.1"/>
</dbReference>
<sequence length="232" mass="26563">MHGIIFSAKNDSELFRLPVNPEKVNVKIEGDGETFKIAKLGSVNIPKDVELKEFSLESFFPSQEYHFLEMDFFEPSYYIEKLENWMEKKEPIRYIYVNGSFTINELVTIESFQYDESFGSEDVNFSLSLKKFVPFAPKKVIIVSKTVANKDVAAAQVTAVKKQAPPRQNQPAIPKTYSLIKGDSLWKVAQKYTGNGNNYRELQQLNGISDSQIRKLPIGLKLKIPPSWEKKK</sequence>
<dbReference type="SMART" id="SM00257">
    <property type="entry name" value="LysM"/>
    <property type="match status" value="1"/>
</dbReference>
<name>A0A072NRR3_SCHAZ</name>
<dbReference type="PROSITE" id="PS51782">
    <property type="entry name" value="LYSM"/>
    <property type="match status" value="1"/>
</dbReference>
<proteinExistence type="predicted"/>
<dbReference type="AlphaFoldDB" id="A0A072NRR3"/>
<dbReference type="Proteomes" id="UP000027936">
    <property type="component" value="Unassembled WGS sequence"/>
</dbReference>
<evidence type="ECO:0000313" key="2">
    <source>
        <dbReference type="EMBL" id="KEF40404.1"/>
    </source>
</evidence>
<protein>
    <submittedName>
        <fullName evidence="2">LysM domain-containing protein</fullName>
    </submittedName>
</protein>
<dbReference type="InterPro" id="IPR036779">
    <property type="entry name" value="LysM_dom_sf"/>
</dbReference>
<reference evidence="2 3" key="1">
    <citation type="submission" date="2014-04" db="EMBL/GenBank/DDBJ databases">
        <title>Draft genome sequence of Bacillus azotoformans MEV2011, a (co-) denitrifying strain unable to grow in the presence of oxygen.</title>
        <authorList>
            <person name="Nielsen M."/>
            <person name="Schreiber L."/>
            <person name="Finster K."/>
            <person name="Schramm A."/>
        </authorList>
    </citation>
    <scope>NUCLEOTIDE SEQUENCE [LARGE SCALE GENOMIC DNA]</scope>
    <source>
        <strain evidence="2 3">MEV2011</strain>
    </source>
</reference>
<evidence type="ECO:0000259" key="1">
    <source>
        <dbReference type="PROSITE" id="PS51782"/>
    </source>
</evidence>
<dbReference type="InterPro" id="IPR018392">
    <property type="entry name" value="LysM"/>
</dbReference>
<accession>A0A072NRR3</accession>